<evidence type="ECO:0000256" key="3">
    <source>
        <dbReference type="ARBA" id="ARBA00022448"/>
    </source>
</evidence>
<feature type="transmembrane region" description="Helical" evidence="10">
    <location>
        <begin position="291"/>
        <end position="312"/>
    </location>
</feature>
<dbReference type="GO" id="GO:0005783">
    <property type="term" value="C:endoplasmic reticulum"/>
    <property type="evidence" value="ECO:0007669"/>
    <property type="project" value="TreeGrafter"/>
</dbReference>
<dbReference type="OrthoDB" id="342981at2759"/>
<keyword evidence="4 10" id="KW-0812">Transmembrane</keyword>
<evidence type="ECO:0000256" key="6">
    <source>
        <dbReference type="ARBA" id="ARBA00022989"/>
    </source>
</evidence>
<dbReference type="InterPro" id="IPR000727">
    <property type="entry name" value="T_SNARE_dom"/>
</dbReference>
<keyword evidence="8 10" id="KW-0472">Membrane</keyword>
<reference evidence="12 13" key="1">
    <citation type="journal article" date="2018" name="Sci. Rep.">
        <title>Genomic signatures of local adaptation to the degree of environmental predictability in rotifers.</title>
        <authorList>
            <person name="Franch-Gras L."/>
            <person name="Hahn C."/>
            <person name="Garcia-Roger E.M."/>
            <person name="Carmona M.J."/>
            <person name="Serra M."/>
            <person name="Gomez A."/>
        </authorList>
    </citation>
    <scope>NUCLEOTIDE SEQUENCE [LARGE SCALE GENOMIC DNA]</scope>
    <source>
        <strain evidence="12">HYR1</strain>
    </source>
</reference>
<organism evidence="12 13">
    <name type="scientific">Brachionus plicatilis</name>
    <name type="common">Marine rotifer</name>
    <name type="synonym">Brachionus muelleri</name>
    <dbReference type="NCBI Taxonomy" id="10195"/>
    <lineage>
        <taxon>Eukaryota</taxon>
        <taxon>Metazoa</taxon>
        <taxon>Spiralia</taxon>
        <taxon>Gnathifera</taxon>
        <taxon>Rotifera</taxon>
        <taxon>Eurotatoria</taxon>
        <taxon>Monogononta</taxon>
        <taxon>Pseudotrocha</taxon>
        <taxon>Ploima</taxon>
        <taxon>Brachionidae</taxon>
        <taxon>Brachionus</taxon>
    </lineage>
</organism>
<proteinExistence type="inferred from homology"/>
<dbReference type="GO" id="GO:0006890">
    <property type="term" value="P:retrograde vesicle-mediated transport, Golgi to endoplasmic reticulum"/>
    <property type="evidence" value="ECO:0007669"/>
    <property type="project" value="TreeGrafter"/>
</dbReference>
<dbReference type="SUPFAM" id="SSF58038">
    <property type="entry name" value="SNARE fusion complex"/>
    <property type="match status" value="1"/>
</dbReference>
<keyword evidence="7 9" id="KW-0175">Coiled coil</keyword>
<evidence type="ECO:0000259" key="11">
    <source>
        <dbReference type="PROSITE" id="PS50192"/>
    </source>
</evidence>
<evidence type="ECO:0000256" key="5">
    <source>
        <dbReference type="ARBA" id="ARBA00022927"/>
    </source>
</evidence>
<dbReference type="PROSITE" id="PS50192">
    <property type="entry name" value="T_SNARE"/>
    <property type="match status" value="1"/>
</dbReference>
<evidence type="ECO:0000313" key="12">
    <source>
        <dbReference type="EMBL" id="RNA10850.1"/>
    </source>
</evidence>
<gene>
    <name evidence="12" type="ORF">BpHYR1_053422</name>
</gene>
<evidence type="ECO:0000256" key="7">
    <source>
        <dbReference type="ARBA" id="ARBA00023054"/>
    </source>
</evidence>
<keyword evidence="5" id="KW-0653">Protein transport</keyword>
<feature type="coiled-coil region" evidence="9">
    <location>
        <begin position="181"/>
        <end position="231"/>
    </location>
</feature>
<evidence type="ECO:0000256" key="9">
    <source>
        <dbReference type="SAM" id="Coils"/>
    </source>
</evidence>
<dbReference type="InterPro" id="IPR019529">
    <property type="entry name" value="Syntaxin-18_N"/>
</dbReference>
<evidence type="ECO:0000313" key="13">
    <source>
        <dbReference type="Proteomes" id="UP000276133"/>
    </source>
</evidence>
<dbReference type="PANTHER" id="PTHR15959:SF0">
    <property type="entry name" value="SYNTAXIN-18"/>
    <property type="match status" value="1"/>
</dbReference>
<dbReference type="Pfam" id="PF10496">
    <property type="entry name" value="Syntaxin-18_N"/>
    <property type="match status" value="1"/>
</dbReference>
<keyword evidence="3" id="KW-0813">Transport</keyword>
<dbReference type="GO" id="GO:0015031">
    <property type="term" value="P:protein transport"/>
    <property type="evidence" value="ECO:0007669"/>
    <property type="project" value="UniProtKB-KW"/>
</dbReference>
<name>A0A3M7QHM0_BRAPC</name>
<evidence type="ECO:0000256" key="10">
    <source>
        <dbReference type="SAM" id="Phobius"/>
    </source>
</evidence>
<keyword evidence="6 10" id="KW-1133">Transmembrane helix</keyword>
<dbReference type="AlphaFoldDB" id="A0A3M7QHM0"/>
<comment type="caution">
    <text evidence="12">The sequence shown here is derived from an EMBL/GenBank/DDBJ whole genome shotgun (WGS) entry which is preliminary data.</text>
</comment>
<evidence type="ECO:0000256" key="8">
    <source>
        <dbReference type="ARBA" id="ARBA00023136"/>
    </source>
</evidence>
<protein>
    <submittedName>
        <fullName evidence="12">Syntaxin-18</fullName>
    </submittedName>
</protein>
<dbReference type="PANTHER" id="PTHR15959">
    <property type="entry name" value="SYNTAXIN-18"/>
    <property type="match status" value="1"/>
</dbReference>
<dbReference type="STRING" id="10195.A0A3M7QHM0"/>
<comment type="subcellular location">
    <subcellularLocation>
        <location evidence="1">Membrane</location>
        <topology evidence="1">Single-pass type IV membrane protein</topology>
    </subcellularLocation>
</comment>
<keyword evidence="13" id="KW-1185">Reference proteome</keyword>
<dbReference type="GO" id="GO:0031201">
    <property type="term" value="C:SNARE complex"/>
    <property type="evidence" value="ECO:0007669"/>
    <property type="project" value="TreeGrafter"/>
</dbReference>
<dbReference type="EMBL" id="REGN01006099">
    <property type="protein sequence ID" value="RNA10850.1"/>
    <property type="molecule type" value="Genomic_DNA"/>
</dbReference>
<accession>A0A3M7QHM0</accession>
<evidence type="ECO:0000256" key="2">
    <source>
        <dbReference type="ARBA" id="ARBA00009063"/>
    </source>
</evidence>
<comment type="similarity">
    <text evidence="2">Belongs to the syntaxin family.</text>
</comment>
<sequence length="314" mass="36975">MAIDLSRQFKDNVKAIRLNSGDDKTKILNDQLLKKSDKTKKQKDGFSTEAKNIIGNITILKKFLNENKNLYVQTNYLIDNEDQMNEIFYQDFEDKAETIIKKCADSIKILKLKTFKEVYSAQRQDHLHNTFYLLEKYLKNVCKIYSQQKAVKVKRKIDMKNFSQLSSNNLTRIVKDKTLPKKEIEKSVLREIEQIEEKNKKFETELSEQELQELEKENEMLFDNLSMQTDELKKIESQVVEVSRLTQIFTENIVSQVETVDRIQKSTFETNSNLALGNENIKEAMKKNAALRLWILFIIIVLSFTLLFLDWFND</sequence>
<dbReference type="Gene3D" id="1.20.5.110">
    <property type="match status" value="1"/>
</dbReference>
<evidence type="ECO:0000256" key="4">
    <source>
        <dbReference type="ARBA" id="ARBA00022692"/>
    </source>
</evidence>
<feature type="domain" description="T-SNARE coiled-coil homology" evidence="11">
    <location>
        <begin position="228"/>
        <end position="284"/>
    </location>
</feature>
<evidence type="ECO:0000256" key="1">
    <source>
        <dbReference type="ARBA" id="ARBA00004211"/>
    </source>
</evidence>
<dbReference type="Proteomes" id="UP000276133">
    <property type="component" value="Unassembled WGS sequence"/>
</dbReference>